<keyword evidence="1" id="KW-0648">Protein biosynthesis</keyword>
<dbReference type="PROSITE" id="PS50862">
    <property type="entry name" value="AA_TRNA_LIGASE_II"/>
    <property type="match status" value="1"/>
</dbReference>
<protein>
    <recommendedName>
        <fullName evidence="2">Aminoacyl-transfer RNA synthetases class-II family profile domain-containing protein</fullName>
    </recommendedName>
</protein>
<dbReference type="SUPFAM" id="SSF55681">
    <property type="entry name" value="Class II aaRS and biotin synthetases"/>
    <property type="match status" value="1"/>
</dbReference>
<dbReference type="PANTHER" id="PTHR42753:SF2">
    <property type="entry name" value="PROLINE--TRNA LIGASE"/>
    <property type="match status" value="1"/>
</dbReference>
<dbReference type="GO" id="GO:0005524">
    <property type="term" value="F:ATP binding"/>
    <property type="evidence" value="ECO:0007669"/>
    <property type="project" value="InterPro"/>
</dbReference>
<sequence length="131" mass="14921">MRVSKLFGKTQREVPAEADTISHQLLLRAGMIHQVAAGVYSYLPLAWRALKKIENIIRDEMDKAGGQELMMPALQPLELWQETERNLAFGKSLFTFSDRRDRKLALGPTHEEVMAKMASSNVHSYRDLPLL</sequence>
<evidence type="ECO:0000259" key="2">
    <source>
        <dbReference type="PROSITE" id="PS50862"/>
    </source>
</evidence>
<dbReference type="EMBL" id="BARW01004050">
    <property type="protein sequence ID" value="GAI59592.1"/>
    <property type="molecule type" value="Genomic_DNA"/>
</dbReference>
<comment type="caution">
    <text evidence="3">The sequence shown here is derived from an EMBL/GenBank/DDBJ whole genome shotgun (WGS) entry which is preliminary data.</text>
</comment>
<dbReference type="PANTHER" id="PTHR42753">
    <property type="entry name" value="MITOCHONDRIAL RIBOSOME PROTEIN L39/PROLYL-TRNA LIGASE FAMILY MEMBER"/>
    <property type="match status" value="1"/>
</dbReference>
<dbReference type="GO" id="GO:0004827">
    <property type="term" value="F:proline-tRNA ligase activity"/>
    <property type="evidence" value="ECO:0007669"/>
    <property type="project" value="InterPro"/>
</dbReference>
<evidence type="ECO:0000313" key="3">
    <source>
        <dbReference type="EMBL" id="GAI59592.1"/>
    </source>
</evidence>
<gene>
    <name evidence="3" type="ORF">S12H4_09800</name>
</gene>
<dbReference type="InterPro" id="IPR006195">
    <property type="entry name" value="aa-tRNA-synth_II"/>
</dbReference>
<dbReference type="InterPro" id="IPR002316">
    <property type="entry name" value="Pro-tRNA-ligase_IIa"/>
</dbReference>
<dbReference type="GO" id="GO:0006433">
    <property type="term" value="P:prolyl-tRNA aminoacylation"/>
    <property type="evidence" value="ECO:0007669"/>
    <property type="project" value="InterPro"/>
</dbReference>
<dbReference type="GO" id="GO:0005829">
    <property type="term" value="C:cytosol"/>
    <property type="evidence" value="ECO:0007669"/>
    <property type="project" value="TreeGrafter"/>
</dbReference>
<dbReference type="InterPro" id="IPR050062">
    <property type="entry name" value="Pro-tRNA_synthetase"/>
</dbReference>
<name>X1PTP3_9ZZZZ</name>
<feature type="non-terminal residue" evidence="3">
    <location>
        <position position="131"/>
    </location>
</feature>
<evidence type="ECO:0000256" key="1">
    <source>
        <dbReference type="ARBA" id="ARBA00022917"/>
    </source>
</evidence>
<dbReference type="AlphaFoldDB" id="X1PTP3"/>
<dbReference type="Gene3D" id="3.30.930.10">
    <property type="entry name" value="Bira Bifunctional Protein, Domain 2"/>
    <property type="match status" value="1"/>
</dbReference>
<reference evidence="3" key="1">
    <citation type="journal article" date="2014" name="Front. Microbiol.">
        <title>High frequency of phylogenetically diverse reductive dehalogenase-homologous genes in deep subseafloor sedimentary metagenomes.</title>
        <authorList>
            <person name="Kawai M."/>
            <person name="Futagami T."/>
            <person name="Toyoda A."/>
            <person name="Takaki Y."/>
            <person name="Nishi S."/>
            <person name="Hori S."/>
            <person name="Arai W."/>
            <person name="Tsubouchi T."/>
            <person name="Morono Y."/>
            <person name="Uchiyama I."/>
            <person name="Ito T."/>
            <person name="Fujiyama A."/>
            <person name="Inagaki F."/>
            <person name="Takami H."/>
        </authorList>
    </citation>
    <scope>NUCLEOTIDE SEQUENCE</scope>
    <source>
        <strain evidence="3">Expedition CK06-06</strain>
    </source>
</reference>
<feature type="domain" description="Aminoacyl-transfer RNA synthetases class-II family profile" evidence="2">
    <location>
        <begin position="34"/>
        <end position="131"/>
    </location>
</feature>
<organism evidence="3">
    <name type="scientific">marine sediment metagenome</name>
    <dbReference type="NCBI Taxonomy" id="412755"/>
    <lineage>
        <taxon>unclassified sequences</taxon>
        <taxon>metagenomes</taxon>
        <taxon>ecological metagenomes</taxon>
    </lineage>
</organism>
<accession>X1PTP3</accession>
<dbReference type="PRINTS" id="PR01046">
    <property type="entry name" value="TRNASYNTHPRO"/>
</dbReference>
<proteinExistence type="predicted"/>
<dbReference type="InterPro" id="IPR045864">
    <property type="entry name" value="aa-tRNA-synth_II/BPL/LPL"/>
</dbReference>